<keyword evidence="10" id="KW-0206">Cytoskeleton</keyword>
<feature type="compositionally biased region" description="Gly residues" evidence="13">
    <location>
        <begin position="1000"/>
        <end position="1023"/>
    </location>
</feature>
<dbReference type="SUPFAM" id="SSF52540">
    <property type="entry name" value="P-loop containing nucleoside triphosphate hydrolases"/>
    <property type="match status" value="1"/>
</dbReference>
<evidence type="ECO:0000256" key="5">
    <source>
        <dbReference type="ARBA" id="ARBA00022737"/>
    </source>
</evidence>
<evidence type="ECO:0000256" key="3">
    <source>
        <dbReference type="ARBA" id="ARBA00022574"/>
    </source>
</evidence>
<organism evidence="15 16">
    <name type="scientific">Heterodera trifolii</name>
    <dbReference type="NCBI Taxonomy" id="157864"/>
    <lineage>
        <taxon>Eukaryota</taxon>
        <taxon>Metazoa</taxon>
        <taxon>Ecdysozoa</taxon>
        <taxon>Nematoda</taxon>
        <taxon>Chromadorea</taxon>
        <taxon>Rhabditida</taxon>
        <taxon>Tylenchina</taxon>
        <taxon>Tylenchomorpha</taxon>
        <taxon>Tylenchoidea</taxon>
        <taxon>Heteroderidae</taxon>
        <taxon>Heteroderinae</taxon>
        <taxon>Heterodera</taxon>
    </lineage>
</organism>
<keyword evidence="8 12" id="KW-0175">Coiled coil</keyword>
<dbReference type="InterPro" id="IPR027640">
    <property type="entry name" value="Kinesin-like_fam"/>
</dbReference>
<sequence>MKKKIAKLIKSNNSVRVAVRIRPQGLQEIQNKVPVCLSVTPGEPQLTISRDKSFTYDFVFDQMTLQKTVYDKCVRELVDGAFEGYNATVFAYGQTGSGKTFTMGTSLEADPAKRGIIPNAAQQIFDEIEERRDQARRSGKVIPSFEVSAQFIELYNEELIDLLSPDRDSSSIKIKENPISHEILLMGASSRNVTSQEAILSALAIGAQGRTTAATNMNKQSSRSHAIFTLNIKQTRVVPVDDDSDEKENNTANEGDDEEESSEKIGTGAEVETLHAKFHFIDLAGSERLSRTGATGDRAKESISINSGLLALGNVISALGGAKGRIGSVHVPYRDSKLTRLLQDSLGGNSRTFMLTCVSPNEVDANETLSSLNYANRAKNIKNKVVANQNKSSTLITQLRIQNQMLKAELHDWETGKRRRSGHITIAEPEEKNSTEQIFGCLARLDEEEEEEDADNEEEPEEMEHERICTDLDKLQENISTKERLMAEYEKELERMKQEINRLEESKKENKQEMRRLEETKKENKRMKDTFDRQMEEKARLVRELESMRKQKVDLVKRQREENKRIRDLMLANNKKLATRDRLIRQQEIKIQRLERANTQKSESLKRKMEEMQKLKKKERRKTMFETNNPRKPLAQINEQLTPESKHLERLNTTYIVDTPSEEQKKGRLLGELPEEKDSNYQIPPVLSAQGKIYFGLQSFNNTIKMQSVQSSTTAAVTAASTVPLSIQNEILWIKQDALQVRNAVILLEQEKDSLRKAIRKLKLENGRLKTKVKTLNEKVAKISNEEMDDEEGKVAPESELDYDDLNRGDFYLLGGIHDPISLRFEATIRDQNAIEHKSAERYYWYKMAECFGDEEAMKNILNAQNVQQAEEAMKNIKGFDVAEWDKVKLKHWEDGQRLKLEQVRWIENLLVLTKTTYLAIASEDKFFGTGWRKNRDEANKPIFWDGKNEGGKVMMQIRHELKAKHTWTGPQEEEESNTKLREMMRNVWRRIDPSKRAMFGGGRSAGVPSHGGGARGGRGGGNFHYRNH</sequence>
<keyword evidence="4" id="KW-0493">Microtubule</keyword>
<dbReference type="InterPro" id="IPR037238">
    <property type="entry name" value="YbiA-like_sf"/>
</dbReference>
<feature type="region of interest" description="Disordered" evidence="13">
    <location>
        <begin position="446"/>
        <end position="467"/>
    </location>
</feature>
<dbReference type="InterPro" id="IPR001752">
    <property type="entry name" value="Kinesin_motor_dom"/>
</dbReference>
<evidence type="ECO:0000256" key="11">
    <source>
        <dbReference type="PROSITE-ProRule" id="PRU00283"/>
    </source>
</evidence>
<dbReference type="PRINTS" id="PR00380">
    <property type="entry name" value="KINESINHEAVY"/>
</dbReference>
<dbReference type="PROSITE" id="PS00411">
    <property type="entry name" value="KINESIN_MOTOR_1"/>
    <property type="match status" value="1"/>
</dbReference>
<comment type="similarity">
    <text evidence="11">Belongs to the TRAFAC class myosin-kinesin ATPase superfamily. Kinesin family.</text>
</comment>
<dbReference type="GO" id="GO:0005874">
    <property type="term" value="C:microtubule"/>
    <property type="evidence" value="ECO:0007669"/>
    <property type="project" value="UniProtKB-KW"/>
</dbReference>
<dbReference type="GO" id="GO:0005524">
    <property type="term" value="F:ATP binding"/>
    <property type="evidence" value="ECO:0007669"/>
    <property type="project" value="UniProtKB-UniRule"/>
</dbReference>
<dbReference type="EMBL" id="JBICBT010000981">
    <property type="protein sequence ID" value="KAL3089585.1"/>
    <property type="molecule type" value="Genomic_DNA"/>
</dbReference>
<keyword evidence="6 11" id="KW-0547">Nucleotide-binding</keyword>
<evidence type="ECO:0000256" key="12">
    <source>
        <dbReference type="SAM" id="Coils"/>
    </source>
</evidence>
<dbReference type="SMART" id="SM00129">
    <property type="entry name" value="KISc"/>
    <property type="match status" value="1"/>
</dbReference>
<dbReference type="PROSITE" id="PS50067">
    <property type="entry name" value="KINESIN_MOTOR_2"/>
    <property type="match status" value="1"/>
</dbReference>
<evidence type="ECO:0000256" key="6">
    <source>
        <dbReference type="ARBA" id="ARBA00022741"/>
    </source>
</evidence>
<evidence type="ECO:0000256" key="2">
    <source>
        <dbReference type="ARBA" id="ARBA00022490"/>
    </source>
</evidence>
<dbReference type="InterPro" id="IPR036961">
    <property type="entry name" value="Kinesin_motor_dom_sf"/>
</dbReference>
<evidence type="ECO:0000259" key="14">
    <source>
        <dbReference type="PROSITE" id="PS50067"/>
    </source>
</evidence>
<dbReference type="InterPro" id="IPR012816">
    <property type="entry name" value="NADAR"/>
</dbReference>
<name>A0ABD2JG28_9BILA</name>
<dbReference type="PANTHER" id="PTHR47969">
    <property type="entry name" value="CHROMOSOME-ASSOCIATED KINESIN KIF4A-RELATED"/>
    <property type="match status" value="1"/>
</dbReference>
<evidence type="ECO:0000256" key="7">
    <source>
        <dbReference type="ARBA" id="ARBA00022840"/>
    </source>
</evidence>
<feature type="domain" description="Kinesin motor" evidence="14">
    <location>
        <begin position="14"/>
        <end position="381"/>
    </location>
</feature>
<evidence type="ECO:0000256" key="9">
    <source>
        <dbReference type="ARBA" id="ARBA00023175"/>
    </source>
</evidence>
<dbReference type="PANTHER" id="PTHR47969:SF28">
    <property type="entry name" value="KINESIN-LIKE PROTEIN KIF21B"/>
    <property type="match status" value="1"/>
</dbReference>
<dbReference type="AlphaFoldDB" id="A0ABD2JG28"/>
<dbReference type="InterPro" id="IPR019821">
    <property type="entry name" value="Kinesin_motor_CS"/>
</dbReference>
<keyword evidence="7 11" id="KW-0067">ATP-binding</keyword>
<evidence type="ECO:0000256" key="1">
    <source>
        <dbReference type="ARBA" id="ARBA00004245"/>
    </source>
</evidence>
<reference evidence="15 16" key="1">
    <citation type="submission" date="2024-10" db="EMBL/GenBank/DDBJ databases">
        <authorList>
            <person name="Kim D."/>
        </authorList>
    </citation>
    <scope>NUCLEOTIDE SEQUENCE [LARGE SCALE GENOMIC DNA]</scope>
    <source>
        <strain evidence="15">BH-2024</strain>
    </source>
</reference>
<evidence type="ECO:0000256" key="10">
    <source>
        <dbReference type="ARBA" id="ARBA00023212"/>
    </source>
</evidence>
<evidence type="ECO:0000313" key="16">
    <source>
        <dbReference type="Proteomes" id="UP001620626"/>
    </source>
</evidence>
<gene>
    <name evidence="15" type="ORF">niasHT_030094</name>
</gene>
<protein>
    <recommendedName>
        <fullName evidence="14">Kinesin motor domain-containing protein</fullName>
    </recommendedName>
</protein>
<keyword evidence="5" id="KW-0677">Repeat</keyword>
<feature type="compositionally biased region" description="Acidic residues" evidence="13">
    <location>
        <begin position="446"/>
        <end position="463"/>
    </location>
</feature>
<dbReference type="CDD" id="cd01372">
    <property type="entry name" value="KISc_KIF4"/>
    <property type="match status" value="1"/>
</dbReference>
<dbReference type="Gene3D" id="1.10.357.40">
    <property type="entry name" value="YbiA-like"/>
    <property type="match status" value="1"/>
</dbReference>
<comment type="caution">
    <text evidence="15">The sequence shown here is derived from an EMBL/GenBank/DDBJ whole genome shotgun (WGS) entry which is preliminary data.</text>
</comment>
<feature type="region of interest" description="Disordered" evidence="13">
    <location>
        <begin position="503"/>
        <end position="526"/>
    </location>
</feature>
<dbReference type="Proteomes" id="UP001620626">
    <property type="component" value="Unassembled WGS sequence"/>
</dbReference>
<evidence type="ECO:0000256" key="13">
    <source>
        <dbReference type="SAM" id="MobiDB-lite"/>
    </source>
</evidence>
<feature type="region of interest" description="Disordered" evidence="13">
    <location>
        <begin position="238"/>
        <end position="264"/>
    </location>
</feature>
<evidence type="ECO:0000313" key="15">
    <source>
        <dbReference type="EMBL" id="KAL3089585.1"/>
    </source>
</evidence>
<dbReference type="GO" id="GO:0003774">
    <property type="term" value="F:cytoskeletal motor activity"/>
    <property type="evidence" value="ECO:0007669"/>
    <property type="project" value="UniProtKB-UniRule"/>
</dbReference>
<dbReference type="Pfam" id="PF00225">
    <property type="entry name" value="Kinesin"/>
    <property type="match status" value="1"/>
</dbReference>
<feature type="coiled-coil region" evidence="12">
    <location>
        <begin position="745"/>
        <end position="786"/>
    </location>
</feature>
<dbReference type="Gene3D" id="3.40.850.10">
    <property type="entry name" value="Kinesin motor domain"/>
    <property type="match status" value="1"/>
</dbReference>
<feature type="binding site" evidence="11">
    <location>
        <begin position="93"/>
        <end position="100"/>
    </location>
    <ligand>
        <name>ATP</name>
        <dbReference type="ChEBI" id="CHEBI:30616"/>
    </ligand>
</feature>
<dbReference type="CDD" id="cd15457">
    <property type="entry name" value="NADAR"/>
    <property type="match status" value="1"/>
</dbReference>
<feature type="region of interest" description="Disordered" evidence="13">
    <location>
        <begin position="999"/>
        <end position="1029"/>
    </location>
</feature>
<keyword evidence="3" id="KW-0853">WD repeat</keyword>
<evidence type="ECO:0000256" key="4">
    <source>
        <dbReference type="ARBA" id="ARBA00022701"/>
    </source>
</evidence>
<keyword evidence="16" id="KW-1185">Reference proteome</keyword>
<dbReference type="FunFam" id="3.40.850.10:FF:000011">
    <property type="entry name" value="Kinesin family member 21A"/>
    <property type="match status" value="1"/>
</dbReference>
<dbReference type="Pfam" id="PF08719">
    <property type="entry name" value="NADAR"/>
    <property type="match status" value="1"/>
</dbReference>
<dbReference type="SUPFAM" id="SSF143990">
    <property type="entry name" value="YbiA-like"/>
    <property type="match status" value="1"/>
</dbReference>
<keyword evidence="2" id="KW-0963">Cytoplasm</keyword>
<comment type="subcellular location">
    <subcellularLocation>
        <location evidence="1">Cytoplasm</location>
        <location evidence="1">Cytoskeleton</location>
    </subcellularLocation>
</comment>
<keyword evidence="9 11" id="KW-0505">Motor protein</keyword>
<accession>A0ABD2JG28</accession>
<evidence type="ECO:0000256" key="8">
    <source>
        <dbReference type="ARBA" id="ARBA00023054"/>
    </source>
</evidence>
<dbReference type="InterPro" id="IPR027417">
    <property type="entry name" value="P-loop_NTPase"/>
</dbReference>
<proteinExistence type="inferred from homology"/>